<dbReference type="Pfam" id="PF05621">
    <property type="entry name" value="TniB"/>
    <property type="match status" value="1"/>
</dbReference>
<proteinExistence type="predicted"/>
<reference evidence="2 3" key="1">
    <citation type="submission" date="2015-11" db="EMBL/GenBank/DDBJ databases">
        <authorList>
            <person name="Zhang Y."/>
            <person name="Guo Z."/>
        </authorList>
    </citation>
    <scope>NUCLEOTIDE SEQUENCE [LARGE SCALE GENOMIC DNA]</scope>
    <source>
        <strain evidence="2 3">KCTC 12086</strain>
    </source>
</reference>
<evidence type="ECO:0000313" key="3">
    <source>
        <dbReference type="Proteomes" id="UP000061457"/>
    </source>
</evidence>
<dbReference type="KEGG" id="pphe:PP2015_449"/>
<dbReference type="InterPro" id="IPR003593">
    <property type="entry name" value="AAA+_ATPase"/>
</dbReference>
<protein>
    <recommendedName>
        <fullName evidence="1">AAA+ ATPase domain-containing protein</fullName>
    </recommendedName>
</protein>
<feature type="domain" description="AAA+ ATPase" evidence="1">
    <location>
        <begin position="113"/>
        <end position="274"/>
    </location>
</feature>
<dbReference type="STRING" id="161398.PP2015_449"/>
<dbReference type="SMART" id="SM00382">
    <property type="entry name" value="AAA"/>
    <property type="match status" value="1"/>
</dbReference>
<dbReference type="Gene3D" id="3.40.50.300">
    <property type="entry name" value="P-loop containing nucleotide triphosphate hydrolases"/>
    <property type="match status" value="1"/>
</dbReference>
<dbReference type="SUPFAM" id="SSF52540">
    <property type="entry name" value="P-loop containing nucleoside triphosphate hydrolases"/>
    <property type="match status" value="1"/>
</dbReference>
<organism evidence="2 3">
    <name type="scientific">Pseudoalteromonas phenolica</name>
    <dbReference type="NCBI Taxonomy" id="161398"/>
    <lineage>
        <taxon>Bacteria</taxon>
        <taxon>Pseudomonadati</taxon>
        <taxon>Pseudomonadota</taxon>
        <taxon>Gammaproteobacteria</taxon>
        <taxon>Alteromonadales</taxon>
        <taxon>Pseudoalteromonadaceae</taxon>
        <taxon>Pseudoalteromonas</taxon>
    </lineage>
</organism>
<dbReference type="InterPro" id="IPR027417">
    <property type="entry name" value="P-loop_NTPase"/>
</dbReference>
<dbReference type="AlphaFoldDB" id="A0A0S2JY71"/>
<evidence type="ECO:0000259" key="1">
    <source>
        <dbReference type="SMART" id="SM00382"/>
    </source>
</evidence>
<dbReference type="EMBL" id="CP013187">
    <property type="protein sequence ID" value="ALO40973.1"/>
    <property type="molecule type" value="Genomic_DNA"/>
</dbReference>
<sequence length="464" mass="52597">MTVKYQNLKTRSLKGNPLAEAIHPRLNESEFEDMVTDEITVPDDIEEYSNYEKELEALSLMKTVSPTSMYYETYCDLYNVLMAGFMSRNPLSDEQKRYNNLISTRQIESEKTSSECMIVTGLSGTGKSTLMNTVLDIFEQTHSHTKDGKYGVSFQQIVYIKCDIPANASADGVCSRIIREIDKLTNDGRSKDFKLTKGKKIEDTIDNIVAACSTLGLGMLIFDEVQNIAFASAGDKTKIFRLMNDMTNIAKIPVINIGTTKAIKTFETEFSNIRRLGLPVDLVNFKADEEDWQLLVEYAWSYQLVSAPLELTNEIRKVIYDFTQGVPYCLFYLISQANISAIRNEKKSITVGDFQHVYNTKFKLLKPALLALKLGMNDVFDDIYNLQGQLEDAVKPALKKLFKVAESQKPKGALAKQLFDEIKRYLPEYTPTQTEARTLKRLQKDMSIEVSDIEYNEDGVSVPL</sequence>
<gene>
    <name evidence="2" type="ORF">PP2015_449</name>
</gene>
<keyword evidence="3" id="KW-1185">Reference proteome</keyword>
<evidence type="ECO:0000313" key="2">
    <source>
        <dbReference type="EMBL" id="ALO40973.1"/>
    </source>
</evidence>
<dbReference type="RefSeq" id="WP_058028737.1">
    <property type="nucleotide sequence ID" value="NZ_CP013187.1"/>
</dbReference>
<dbReference type="InterPro" id="IPR008868">
    <property type="entry name" value="TniB"/>
</dbReference>
<dbReference type="Proteomes" id="UP000061457">
    <property type="component" value="Chromosome I"/>
</dbReference>
<dbReference type="PATRIC" id="fig|161398.10.peg.459"/>
<name>A0A0S2JY71_9GAMM</name>
<accession>A0A0S2JY71</accession>